<keyword evidence="23" id="KW-1185">Reference proteome</keyword>
<feature type="transmembrane region" description="Helical" evidence="21">
    <location>
        <begin position="83"/>
        <end position="103"/>
    </location>
</feature>
<dbReference type="EMBL" id="WUMV01000001">
    <property type="protein sequence ID" value="MXN63517.1"/>
    <property type="molecule type" value="Genomic_DNA"/>
</dbReference>
<dbReference type="GO" id="GO:0015648">
    <property type="term" value="F:lipid-linked peptidoglycan transporter activity"/>
    <property type="evidence" value="ECO:0007669"/>
    <property type="project" value="TreeGrafter"/>
</dbReference>
<keyword evidence="13" id="KW-0961">Cell wall biogenesis/degradation</keyword>
<feature type="transmembrane region" description="Helical" evidence="21">
    <location>
        <begin position="20"/>
        <end position="39"/>
    </location>
</feature>
<evidence type="ECO:0000313" key="22">
    <source>
        <dbReference type="EMBL" id="MXN63517.1"/>
    </source>
</evidence>
<evidence type="ECO:0000256" key="21">
    <source>
        <dbReference type="SAM" id="Phobius"/>
    </source>
</evidence>
<evidence type="ECO:0000256" key="1">
    <source>
        <dbReference type="ARBA" id="ARBA00004651"/>
    </source>
</evidence>
<evidence type="ECO:0000256" key="17">
    <source>
        <dbReference type="ARBA" id="ARBA00041185"/>
    </source>
</evidence>
<dbReference type="InterPro" id="IPR013437">
    <property type="entry name" value="FtsW"/>
</dbReference>
<evidence type="ECO:0000256" key="19">
    <source>
        <dbReference type="ARBA" id="ARBA00044770"/>
    </source>
</evidence>
<evidence type="ECO:0000256" key="2">
    <source>
        <dbReference type="ARBA" id="ARBA00004752"/>
    </source>
</evidence>
<keyword evidence="5" id="KW-0328">Glycosyltransferase</keyword>
<keyword evidence="3" id="KW-1003">Cell membrane</keyword>
<evidence type="ECO:0000256" key="16">
    <source>
        <dbReference type="ARBA" id="ARBA00038053"/>
    </source>
</evidence>
<accession>A0A7X3LR10</accession>
<dbReference type="RefSeq" id="WP_160773767.1">
    <property type="nucleotide sequence ID" value="NZ_WUMV01000001.1"/>
</dbReference>
<evidence type="ECO:0000256" key="11">
    <source>
        <dbReference type="ARBA" id="ARBA00023136"/>
    </source>
</evidence>
<keyword evidence="10 21" id="KW-1133">Transmembrane helix</keyword>
<proteinExistence type="inferred from homology"/>
<keyword evidence="7 21" id="KW-0812">Transmembrane</keyword>
<evidence type="ECO:0000256" key="10">
    <source>
        <dbReference type="ARBA" id="ARBA00022989"/>
    </source>
</evidence>
<dbReference type="Pfam" id="PF01098">
    <property type="entry name" value="FTSW_RODA_SPOVE"/>
    <property type="match status" value="1"/>
</dbReference>
<keyword evidence="11 21" id="KW-0472">Membrane</keyword>
<evidence type="ECO:0000256" key="8">
    <source>
        <dbReference type="ARBA" id="ARBA00022960"/>
    </source>
</evidence>
<feature type="transmembrane region" description="Helical" evidence="21">
    <location>
        <begin position="274"/>
        <end position="295"/>
    </location>
</feature>
<keyword evidence="9" id="KW-0573">Peptidoglycan synthesis</keyword>
<dbReference type="InterPro" id="IPR001182">
    <property type="entry name" value="FtsW/RodA"/>
</dbReference>
<evidence type="ECO:0000313" key="23">
    <source>
        <dbReference type="Proteomes" id="UP000433101"/>
    </source>
</evidence>
<feature type="transmembrane region" description="Helical" evidence="21">
    <location>
        <begin position="146"/>
        <end position="165"/>
    </location>
</feature>
<comment type="similarity">
    <text evidence="16">Belongs to the SEDS family. FtsW subfamily.</text>
</comment>
<evidence type="ECO:0000256" key="20">
    <source>
        <dbReference type="ARBA" id="ARBA00049902"/>
    </source>
</evidence>
<evidence type="ECO:0000256" key="3">
    <source>
        <dbReference type="ARBA" id="ARBA00022475"/>
    </source>
</evidence>
<comment type="subcellular location">
    <subcellularLocation>
        <location evidence="1">Cell membrane</location>
        <topology evidence="1">Multi-pass membrane protein</topology>
    </subcellularLocation>
</comment>
<keyword evidence="8" id="KW-0133">Cell shape</keyword>
<dbReference type="GO" id="GO:0051301">
    <property type="term" value="P:cell division"/>
    <property type="evidence" value="ECO:0007669"/>
    <property type="project" value="UniProtKB-KW"/>
</dbReference>
<keyword evidence="4" id="KW-0132">Cell division</keyword>
<dbReference type="NCBIfam" id="TIGR02614">
    <property type="entry name" value="ftsW"/>
    <property type="match status" value="1"/>
</dbReference>
<organism evidence="22 23">
    <name type="scientific">Stappia sediminis</name>
    <dbReference type="NCBI Taxonomy" id="2692190"/>
    <lineage>
        <taxon>Bacteria</taxon>
        <taxon>Pseudomonadati</taxon>
        <taxon>Pseudomonadota</taxon>
        <taxon>Alphaproteobacteria</taxon>
        <taxon>Hyphomicrobiales</taxon>
        <taxon>Stappiaceae</taxon>
        <taxon>Stappia</taxon>
    </lineage>
</organism>
<feature type="transmembrane region" description="Helical" evidence="21">
    <location>
        <begin position="307"/>
        <end position="328"/>
    </location>
</feature>
<evidence type="ECO:0000256" key="13">
    <source>
        <dbReference type="ARBA" id="ARBA00023316"/>
    </source>
</evidence>
<comment type="catalytic activity">
    <reaction evidence="20">
        <text>[GlcNAc-(1-&gt;4)-Mur2Ac(oyl-L-Ala-gamma-D-Glu-L-Lys-D-Ala-D-Ala)](n)-di-trans,octa-cis-undecaprenyl diphosphate + beta-D-GlcNAc-(1-&gt;4)-Mur2Ac(oyl-L-Ala-gamma-D-Glu-L-Lys-D-Ala-D-Ala)-di-trans,octa-cis-undecaprenyl diphosphate = [GlcNAc-(1-&gt;4)-Mur2Ac(oyl-L-Ala-gamma-D-Glu-L-Lys-D-Ala-D-Ala)](n+1)-di-trans,octa-cis-undecaprenyl diphosphate + di-trans,octa-cis-undecaprenyl diphosphate + H(+)</text>
        <dbReference type="Rhea" id="RHEA:23708"/>
        <dbReference type="Rhea" id="RHEA-COMP:9602"/>
        <dbReference type="Rhea" id="RHEA-COMP:9603"/>
        <dbReference type="ChEBI" id="CHEBI:15378"/>
        <dbReference type="ChEBI" id="CHEBI:58405"/>
        <dbReference type="ChEBI" id="CHEBI:60033"/>
        <dbReference type="ChEBI" id="CHEBI:78435"/>
        <dbReference type="EC" id="2.4.99.28"/>
    </reaction>
</comment>
<gene>
    <name evidence="22" type="primary">ftsW</name>
    <name evidence="22" type="ORF">GR183_01255</name>
</gene>
<dbReference type="PANTHER" id="PTHR30474">
    <property type="entry name" value="CELL CYCLE PROTEIN"/>
    <property type="match status" value="1"/>
</dbReference>
<dbReference type="AlphaFoldDB" id="A0A7X3LR10"/>
<evidence type="ECO:0000256" key="7">
    <source>
        <dbReference type="ARBA" id="ARBA00022692"/>
    </source>
</evidence>
<evidence type="ECO:0000256" key="9">
    <source>
        <dbReference type="ARBA" id="ARBA00022984"/>
    </source>
</evidence>
<feature type="transmembrane region" description="Helical" evidence="21">
    <location>
        <begin position="340"/>
        <end position="361"/>
    </location>
</feature>
<keyword evidence="6" id="KW-0808">Transferase</keyword>
<evidence type="ECO:0000256" key="6">
    <source>
        <dbReference type="ARBA" id="ARBA00022679"/>
    </source>
</evidence>
<keyword evidence="12" id="KW-0131">Cell cycle</keyword>
<reference evidence="22 23" key="1">
    <citation type="submission" date="2019-12" db="EMBL/GenBank/DDBJ databases">
        <authorList>
            <person name="Li M."/>
        </authorList>
    </citation>
    <scope>NUCLEOTIDE SEQUENCE [LARGE SCALE GENOMIC DNA]</scope>
    <source>
        <strain evidence="22 23">GBMRC 2046</strain>
    </source>
</reference>
<protein>
    <recommendedName>
        <fullName evidence="17">Probable peptidoglycan glycosyltransferase FtsW</fullName>
        <ecNumber evidence="19">2.4.99.28</ecNumber>
    </recommendedName>
    <alternativeName>
        <fullName evidence="18">Cell division protein FtsW</fullName>
    </alternativeName>
    <alternativeName>
        <fullName evidence="15">Cell wall polymerase</fullName>
    </alternativeName>
    <alternativeName>
        <fullName evidence="14">Peptidoglycan polymerase</fullName>
    </alternativeName>
</protein>
<feature type="transmembrane region" description="Helical" evidence="21">
    <location>
        <begin position="59"/>
        <end position="77"/>
    </location>
</feature>
<evidence type="ECO:0000256" key="15">
    <source>
        <dbReference type="ARBA" id="ARBA00033270"/>
    </source>
</evidence>
<evidence type="ECO:0000256" key="18">
    <source>
        <dbReference type="ARBA" id="ARBA00041418"/>
    </source>
</evidence>
<evidence type="ECO:0000256" key="14">
    <source>
        <dbReference type="ARBA" id="ARBA00032370"/>
    </source>
</evidence>
<name>A0A7X3LR10_9HYPH</name>
<dbReference type="GO" id="GO:0005886">
    <property type="term" value="C:plasma membrane"/>
    <property type="evidence" value="ECO:0007669"/>
    <property type="project" value="UniProtKB-SubCell"/>
</dbReference>
<comment type="caution">
    <text evidence="22">The sequence shown here is derived from an EMBL/GenBank/DDBJ whole genome shotgun (WGS) entry which is preliminary data.</text>
</comment>
<dbReference type="Proteomes" id="UP000433101">
    <property type="component" value="Unassembled WGS sequence"/>
</dbReference>
<dbReference type="GO" id="GO:0032153">
    <property type="term" value="C:cell division site"/>
    <property type="evidence" value="ECO:0007669"/>
    <property type="project" value="TreeGrafter"/>
</dbReference>
<feature type="transmembrane region" description="Helical" evidence="21">
    <location>
        <begin position="177"/>
        <end position="210"/>
    </location>
</feature>
<feature type="transmembrane region" description="Helical" evidence="21">
    <location>
        <begin position="124"/>
        <end position="140"/>
    </location>
</feature>
<dbReference type="GO" id="GO:0071555">
    <property type="term" value="P:cell wall organization"/>
    <property type="evidence" value="ECO:0007669"/>
    <property type="project" value="UniProtKB-KW"/>
</dbReference>
<evidence type="ECO:0000256" key="4">
    <source>
        <dbReference type="ARBA" id="ARBA00022618"/>
    </source>
</evidence>
<dbReference type="GO" id="GO:0009252">
    <property type="term" value="P:peptidoglycan biosynthetic process"/>
    <property type="evidence" value="ECO:0007669"/>
    <property type="project" value="UniProtKB-KW"/>
</dbReference>
<comment type="pathway">
    <text evidence="2">Cell wall biogenesis; peptidoglycan biosynthesis.</text>
</comment>
<evidence type="ECO:0000256" key="5">
    <source>
        <dbReference type="ARBA" id="ARBA00022676"/>
    </source>
</evidence>
<dbReference type="EC" id="2.4.99.28" evidence="19"/>
<evidence type="ECO:0000256" key="12">
    <source>
        <dbReference type="ARBA" id="ARBA00023306"/>
    </source>
</evidence>
<sequence length="385" mass="41495">MVSRADRSAFAEWIWTVDRLLLAGFLVLMIGGIVLSLAASPPVAERLNIDTYHFVKRQALFLVPAIMIMLGVSALTPRQVRRLALVVFLGSAALMVATLFLGIEVKGARRWIQLGGISLQPSEFLKPAFVILVAFLLSESGRRREVPGGLFAGLLFLICVALLVAQPDFGQTMLLSMVFAGLFFLNGLPWLAIIPLGLLGVGGLFAAYAFLPHVQSRVERFLNPDAGDTFNVDRAVESFISGSWFGRGPGEGTIKRVLPESHTDFIFAVTAEEFGIVVCLLLLAVFAFVVLRGLAQAGRDTDPFNRLAASGLMVLFGLQSCINMAVNVNLMPAKGMTLPFISYGGSSLVSVALAMGFVLALTRKRPQPTRTDAVVVSRLQPSSLA</sequence>
<dbReference type="GO" id="GO:0008955">
    <property type="term" value="F:peptidoglycan glycosyltransferase activity"/>
    <property type="evidence" value="ECO:0007669"/>
    <property type="project" value="UniProtKB-EC"/>
</dbReference>
<dbReference type="GO" id="GO:0008360">
    <property type="term" value="P:regulation of cell shape"/>
    <property type="evidence" value="ECO:0007669"/>
    <property type="project" value="UniProtKB-KW"/>
</dbReference>
<dbReference type="PANTHER" id="PTHR30474:SF2">
    <property type="entry name" value="PEPTIDOGLYCAN GLYCOSYLTRANSFERASE FTSW-RELATED"/>
    <property type="match status" value="1"/>
</dbReference>